<organism evidence="1 2">
    <name type="scientific">Thermodesulfobacterium geofontis</name>
    <dbReference type="NCBI Taxonomy" id="1295609"/>
    <lineage>
        <taxon>Bacteria</taxon>
        <taxon>Pseudomonadati</taxon>
        <taxon>Thermodesulfobacteriota</taxon>
        <taxon>Thermodesulfobacteria</taxon>
        <taxon>Thermodesulfobacteriales</taxon>
        <taxon>Thermodesulfobacteriaceae</taxon>
        <taxon>Thermodesulfobacterium</taxon>
    </lineage>
</organism>
<dbReference type="Proteomes" id="UP000235619">
    <property type="component" value="Unassembled WGS sequence"/>
</dbReference>
<name>A0A2N7Q872_9BACT</name>
<gene>
    <name evidence="1" type="ORF">C0169_06590</name>
</gene>
<sequence>KNYRFFFQFLPLNRKFLALVLYPQLQYLENTLKVYLGTAKEGKKRPCIFWKVSEDSKEFFKLVFLTQSKKTSVFINLKMCYEKEKRCGRGFVFYPNAFVFETPDKGPLAIKIKDKELLGEFINCGACEDLEVLEELKAKEF</sequence>
<reference evidence="1 2" key="1">
    <citation type="submission" date="2018-01" db="EMBL/GenBank/DDBJ databases">
        <title>Metagenomic assembled genomes from two thermal pools in the Uzon Caldera, Kamchatka, Russia.</title>
        <authorList>
            <person name="Wilkins L."/>
            <person name="Ettinger C."/>
        </authorList>
    </citation>
    <scope>NUCLEOTIDE SEQUENCE [LARGE SCALE GENOMIC DNA]</scope>
    <source>
        <strain evidence="1">ARK-04</strain>
    </source>
</reference>
<dbReference type="EMBL" id="PNJD01000408">
    <property type="protein sequence ID" value="PMP94380.1"/>
    <property type="molecule type" value="Genomic_DNA"/>
</dbReference>
<accession>A0A2N7Q872</accession>
<comment type="caution">
    <text evidence="1">The sequence shown here is derived from an EMBL/GenBank/DDBJ whole genome shotgun (WGS) entry which is preliminary data.</text>
</comment>
<feature type="non-terminal residue" evidence="1">
    <location>
        <position position="1"/>
    </location>
</feature>
<dbReference type="AlphaFoldDB" id="A0A2N7Q872"/>
<evidence type="ECO:0000313" key="2">
    <source>
        <dbReference type="Proteomes" id="UP000235619"/>
    </source>
</evidence>
<evidence type="ECO:0000313" key="1">
    <source>
        <dbReference type="EMBL" id="PMP94380.1"/>
    </source>
</evidence>
<proteinExistence type="predicted"/>
<protein>
    <submittedName>
        <fullName evidence="1">Uncharacterized protein</fullName>
    </submittedName>
</protein>